<dbReference type="Pfam" id="PF20434">
    <property type="entry name" value="BD-FAE"/>
    <property type="match status" value="1"/>
</dbReference>
<dbReference type="SUPFAM" id="SSF53474">
    <property type="entry name" value="alpha/beta-Hydrolases"/>
    <property type="match status" value="1"/>
</dbReference>
<dbReference type="PANTHER" id="PTHR48081">
    <property type="entry name" value="AB HYDROLASE SUPERFAMILY PROTEIN C4A8.06C"/>
    <property type="match status" value="1"/>
</dbReference>
<reference evidence="3 4" key="1">
    <citation type="submission" date="2019-12" db="EMBL/GenBank/DDBJ databases">
        <title>Sporaefaciens musculi gen. nov., sp. nov., a novel bacterium isolated from the caecum of an obese mouse.</title>
        <authorList>
            <person name="Rasmussen T.S."/>
            <person name="Streidl T."/>
            <person name="Hitch T.C.A."/>
            <person name="Wortmann E."/>
            <person name="Deptula P."/>
            <person name="Hansen M."/>
            <person name="Nielsen D.S."/>
            <person name="Clavel T."/>
            <person name="Vogensen F.K."/>
        </authorList>
    </citation>
    <scope>NUCLEOTIDE SEQUENCE [LARGE SCALE GENOMIC DNA]</scope>
    <source>
        <strain evidence="3 4">WCA-9-b2</strain>
    </source>
</reference>
<dbReference type="Proteomes" id="UP000460412">
    <property type="component" value="Unassembled WGS sequence"/>
</dbReference>
<feature type="domain" description="BD-FAE-like" evidence="2">
    <location>
        <begin position="36"/>
        <end position="220"/>
    </location>
</feature>
<dbReference type="InterPro" id="IPR050300">
    <property type="entry name" value="GDXG_lipolytic_enzyme"/>
</dbReference>
<keyword evidence="1" id="KW-0378">Hydrolase</keyword>
<evidence type="ECO:0000256" key="1">
    <source>
        <dbReference type="ARBA" id="ARBA00022801"/>
    </source>
</evidence>
<dbReference type="Gene3D" id="3.40.50.1820">
    <property type="entry name" value="alpha/beta hydrolase"/>
    <property type="match status" value="1"/>
</dbReference>
<dbReference type="AlphaFoldDB" id="A0A7X3MH81"/>
<dbReference type="GO" id="GO:0016787">
    <property type="term" value="F:hydrolase activity"/>
    <property type="evidence" value="ECO:0007669"/>
    <property type="project" value="UniProtKB-KW"/>
</dbReference>
<organism evidence="3 4">
    <name type="scientific">Sporofaciens musculi</name>
    <dbReference type="NCBI Taxonomy" id="2681861"/>
    <lineage>
        <taxon>Bacteria</taxon>
        <taxon>Bacillati</taxon>
        <taxon>Bacillota</taxon>
        <taxon>Clostridia</taxon>
        <taxon>Lachnospirales</taxon>
        <taxon>Lachnospiraceae</taxon>
        <taxon>Sporofaciens</taxon>
    </lineage>
</organism>
<evidence type="ECO:0000313" key="4">
    <source>
        <dbReference type="Proteomes" id="UP000460412"/>
    </source>
</evidence>
<accession>A0A7X3MH81</accession>
<dbReference type="InterPro" id="IPR029058">
    <property type="entry name" value="AB_hydrolase_fold"/>
</dbReference>
<comment type="caution">
    <text evidence="3">The sequence shown here is derived from an EMBL/GenBank/DDBJ whole genome shotgun (WGS) entry which is preliminary data.</text>
</comment>
<protein>
    <submittedName>
        <fullName evidence="3">Prolyl oligopeptidase family serine peptidase</fullName>
    </submittedName>
</protein>
<evidence type="ECO:0000313" key="3">
    <source>
        <dbReference type="EMBL" id="MXP76312.1"/>
    </source>
</evidence>
<dbReference type="EMBL" id="WUQX01000001">
    <property type="protein sequence ID" value="MXP76312.1"/>
    <property type="molecule type" value="Genomic_DNA"/>
</dbReference>
<sequence>MIYKEISVQVEGSANYARLQVYIQDTPHDGSLKIERRPLIIICPGGGYERTSYREGEPTALHFLSQGYHACVLRYSVAPIHFPTQVLEVGKAFQVLREHAEEWNVDMERIVVQGSSAGGHLAACYGTFWNQDFLLSPLKAKAEDMRPKGIMLSYPVITSDPAYAHMGSFKMLLGENYEAEAKKVSIEKQVTEAMPPCFMWHTMEDQTVPVENSLMLTAALRKERVPAELHIFPEGEHGLSLASPIVERASGAGVQAECAQWAALADAWLRRLFR</sequence>
<name>A0A7X3MH81_9FIRM</name>
<proteinExistence type="predicted"/>
<keyword evidence="4" id="KW-1185">Reference proteome</keyword>
<dbReference type="InterPro" id="IPR049492">
    <property type="entry name" value="BD-FAE-like_dom"/>
</dbReference>
<dbReference type="RefSeq" id="WP_159751460.1">
    <property type="nucleotide sequence ID" value="NZ_CASSPE010000155.1"/>
</dbReference>
<evidence type="ECO:0000259" key="2">
    <source>
        <dbReference type="Pfam" id="PF20434"/>
    </source>
</evidence>
<dbReference type="PANTHER" id="PTHR48081:SF6">
    <property type="entry name" value="PEPTIDASE S9 PROLYL OLIGOPEPTIDASE CATALYTIC DOMAIN-CONTAINING PROTEIN"/>
    <property type="match status" value="1"/>
</dbReference>
<gene>
    <name evidence="3" type="ORF">GN277_13190</name>
</gene>